<dbReference type="PROSITE" id="PS50163">
    <property type="entry name" value="RECA_3"/>
    <property type="match status" value="1"/>
</dbReference>
<dbReference type="PANTHER" id="PTHR22942:SF30">
    <property type="entry name" value="MEIOTIC RECOMBINATION PROTEIN DMC1_LIM15 HOMOLOG"/>
    <property type="match status" value="1"/>
</dbReference>
<keyword evidence="14" id="KW-1185">Reference proteome</keyword>
<evidence type="ECO:0000256" key="2">
    <source>
        <dbReference type="ARBA" id="ARBA00018144"/>
    </source>
</evidence>
<dbReference type="InterPro" id="IPR020588">
    <property type="entry name" value="RecA_ATP-bd"/>
</dbReference>
<dbReference type="InterPro" id="IPR016467">
    <property type="entry name" value="DNA_recomb/repair_RecA-like"/>
</dbReference>
<gene>
    <name evidence="13" type="primary">recA2</name>
    <name evidence="8" type="synonym">radA</name>
    <name evidence="13" type="ORF">HSR122_2854</name>
</gene>
<dbReference type="NCBIfam" id="NF003301">
    <property type="entry name" value="PRK04301.1"/>
    <property type="match status" value="1"/>
</dbReference>
<dbReference type="KEGG" id="hds:HSR122_2854"/>
<dbReference type="InterPro" id="IPR003583">
    <property type="entry name" value="Hlx-hairpin-Hlx_DNA-bd_motif"/>
</dbReference>
<dbReference type="PIRSF" id="PIRSF005856">
    <property type="entry name" value="Rad51"/>
    <property type="match status" value="1"/>
</dbReference>
<dbReference type="GO" id="GO:0003684">
    <property type="term" value="F:damaged DNA binding"/>
    <property type="evidence" value="ECO:0007669"/>
    <property type="project" value="UniProtKB-UniRule"/>
</dbReference>
<accession>A0A897NCT2</accession>
<evidence type="ECO:0000256" key="5">
    <source>
        <dbReference type="ARBA" id="ARBA00022840"/>
    </source>
</evidence>
<feature type="region of interest" description="Disordered" evidence="10">
    <location>
        <begin position="1"/>
        <end position="21"/>
    </location>
</feature>
<dbReference type="SMART" id="SM00278">
    <property type="entry name" value="HhH1"/>
    <property type="match status" value="2"/>
</dbReference>
<dbReference type="SMART" id="SM00382">
    <property type="entry name" value="AAA"/>
    <property type="match status" value="1"/>
</dbReference>
<name>A0A897NCT2_9EURY</name>
<evidence type="ECO:0000259" key="12">
    <source>
        <dbReference type="PROSITE" id="PS50163"/>
    </source>
</evidence>
<comment type="similarity">
    <text evidence="1 8 9">Belongs to the eukaryotic RecA-like protein family.</text>
</comment>
<dbReference type="GO" id="GO:0006281">
    <property type="term" value="P:DNA repair"/>
    <property type="evidence" value="ECO:0007669"/>
    <property type="project" value="UniProtKB-UniRule"/>
</dbReference>
<dbReference type="HAMAP" id="MF_00348">
    <property type="entry name" value="RadA_arch"/>
    <property type="match status" value="1"/>
</dbReference>
<dbReference type="AlphaFoldDB" id="A0A897NCT2"/>
<dbReference type="InterPro" id="IPR011938">
    <property type="entry name" value="DNA_recomb/repair_RadA"/>
</dbReference>
<dbReference type="InterPro" id="IPR013632">
    <property type="entry name" value="Rad51_C"/>
</dbReference>
<feature type="binding site" evidence="8">
    <location>
        <begin position="117"/>
        <end position="124"/>
    </location>
    <ligand>
        <name>ATP</name>
        <dbReference type="ChEBI" id="CHEBI:30616"/>
    </ligand>
</feature>
<dbReference type="GO" id="GO:0006310">
    <property type="term" value="P:DNA recombination"/>
    <property type="evidence" value="ECO:0007669"/>
    <property type="project" value="UniProtKB-UniRule"/>
</dbReference>
<dbReference type="Proteomes" id="UP000662973">
    <property type="component" value="Chromosome"/>
</dbReference>
<dbReference type="PROSITE" id="PS50162">
    <property type="entry name" value="RECA_2"/>
    <property type="match status" value="1"/>
</dbReference>
<reference evidence="13 14" key="1">
    <citation type="submission" date="2020-11" db="EMBL/GenBank/DDBJ databases">
        <title>Carbohydrate-dependent, anaerobic sulfur respiration: A novel catabolism in halophilic archaea.</title>
        <authorList>
            <person name="Sorokin D.Y."/>
            <person name="Messina E."/>
            <person name="Smedile F."/>
            <person name="La Cono V."/>
            <person name="Hallsworth J.E."/>
            <person name="Yakimov M.M."/>
        </authorList>
    </citation>
    <scope>NUCLEOTIDE SEQUENCE [LARGE SCALE GENOMIC DNA]</scope>
    <source>
        <strain evidence="13 14">HSR12-2</strain>
    </source>
</reference>
<keyword evidence="7 8" id="KW-0233">DNA recombination</keyword>
<dbReference type="InterPro" id="IPR020587">
    <property type="entry name" value="RecA_monomer-monomer_interface"/>
</dbReference>
<protein>
    <recommendedName>
        <fullName evidence="2 8">DNA repair and recombination protein RadA</fullName>
    </recommendedName>
</protein>
<feature type="domain" description="RecA family profile 1" evidence="11">
    <location>
        <begin position="88"/>
        <end position="293"/>
    </location>
</feature>
<sequence length="358" mass="38572">MTHPIQARGMAATEDLEDLPGVGPATAEKLRENGYESYQGIAVASPGELSNTADVGESSAADIIQAAREAADIGGFESGATVLERREQIGKLSWGVEEVDELLGGGVETQSITEVYGEFGAGKSQVTHQLAVTVQLPAEHGGLEGSAIFIDSEDTFRPERIEQMVNGLDDETIEATMVLHGIVEEADDADAGDEALVEELVESMLDKIHVAKAFNSNHQILLAEKAQEIASESQDDEFPVRLLAVDSLTAHFRAEYVGRGELAERQQKLNKHLHDLMRVGDLNNTAVVVTNQVASNPDSFFGDPTQPIGGNILGHTSTFRMYLRKSKNNKRIVKLVDAPNLPDGEAVMRVEEGGLMAE</sequence>
<dbReference type="Pfam" id="PF08423">
    <property type="entry name" value="Rad51"/>
    <property type="match status" value="2"/>
</dbReference>
<evidence type="ECO:0000256" key="9">
    <source>
        <dbReference type="PIRNR" id="PIRNR005856"/>
    </source>
</evidence>
<evidence type="ECO:0000256" key="6">
    <source>
        <dbReference type="ARBA" id="ARBA00023125"/>
    </source>
</evidence>
<dbReference type="InterPro" id="IPR010995">
    <property type="entry name" value="DNA_repair_Rad51/TF_NusA_a-hlx"/>
</dbReference>
<dbReference type="InterPro" id="IPR027417">
    <property type="entry name" value="P-loop_NTPase"/>
</dbReference>
<evidence type="ECO:0000256" key="4">
    <source>
        <dbReference type="ARBA" id="ARBA00022763"/>
    </source>
</evidence>
<dbReference type="Pfam" id="PF14520">
    <property type="entry name" value="HHH_5"/>
    <property type="match status" value="1"/>
</dbReference>
<evidence type="ECO:0000256" key="1">
    <source>
        <dbReference type="ARBA" id="ARBA00008050"/>
    </source>
</evidence>
<dbReference type="Gene3D" id="3.40.50.300">
    <property type="entry name" value="P-loop containing nucleotide triphosphate hydrolases"/>
    <property type="match status" value="1"/>
</dbReference>
<dbReference type="Gene3D" id="1.10.150.20">
    <property type="entry name" value="5' to 3' exonuclease, C-terminal subdomain"/>
    <property type="match status" value="1"/>
</dbReference>
<dbReference type="NCBIfam" id="TIGR02236">
    <property type="entry name" value="recomb_radA"/>
    <property type="match status" value="1"/>
</dbReference>
<comment type="function">
    <text evidence="8 9">Involved in DNA repair and in homologous recombination. Binds and assemble on single-stranded DNA to form a nucleoprotein filament. Hydrolyzes ATP in a ssDNA-dependent manner and promotes DNA strand exchange between homologous DNA molecules.</text>
</comment>
<keyword evidence="4 8" id="KW-0227">DNA damage</keyword>
<keyword evidence="5 8" id="KW-0067">ATP-binding</keyword>
<evidence type="ECO:0000256" key="10">
    <source>
        <dbReference type="SAM" id="MobiDB-lite"/>
    </source>
</evidence>
<dbReference type="InterPro" id="IPR003593">
    <property type="entry name" value="AAA+_ATPase"/>
</dbReference>
<evidence type="ECO:0000259" key="11">
    <source>
        <dbReference type="PROSITE" id="PS50162"/>
    </source>
</evidence>
<feature type="domain" description="RecA family profile 2" evidence="12">
    <location>
        <begin position="298"/>
        <end position="358"/>
    </location>
</feature>
<evidence type="ECO:0000256" key="3">
    <source>
        <dbReference type="ARBA" id="ARBA00022741"/>
    </source>
</evidence>
<dbReference type="SUPFAM" id="SSF52540">
    <property type="entry name" value="P-loop containing nucleoside triphosphate hydrolases"/>
    <property type="match status" value="1"/>
</dbReference>
<evidence type="ECO:0000256" key="8">
    <source>
        <dbReference type="HAMAP-Rule" id="MF_00348"/>
    </source>
</evidence>
<keyword evidence="3 8" id="KW-0547">Nucleotide-binding</keyword>
<dbReference type="GO" id="GO:0005524">
    <property type="term" value="F:ATP binding"/>
    <property type="evidence" value="ECO:0007669"/>
    <property type="project" value="UniProtKB-UniRule"/>
</dbReference>
<dbReference type="GO" id="GO:0140664">
    <property type="term" value="F:ATP-dependent DNA damage sensor activity"/>
    <property type="evidence" value="ECO:0007669"/>
    <property type="project" value="InterPro"/>
</dbReference>
<evidence type="ECO:0000313" key="13">
    <source>
        <dbReference type="EMBL" id="QSG10224.1"/>
    </source>
</evidence>
<organism evidence="13 14">
    <name type="scientific">Halapricum desulfuricans</name>
    <dbReference type="NCBI Taxonomy" id="2841257"/>
    <lineage>
        <taxon>Archaea</taxon>
        <taxon>Methanobacteriati</taxon>
        <taxon>Methanobacteriota</taxon>
        <taxon>Stenosarchaea group</taxon>
        <taxon>Halobacteria</taxon>
        <taxon>Halobacteriales</taxon>
        <taxon>Haloarculaceae</taxon>
        <taxon>Halapricum</taxon>
    </lineage>
</organism>
<keyword evidence="6 8" id="KW-0238">DNA-binding</keyword>
<dbReference type="EMBL" id="CP064788">
    <property type="protein sequence ID" value="QSG10224.1"/>
    <property type="molecule type" value="Genomic_DNA"/>
</dbReference>
<evidence type="ECO:0000313" key="14">
    <source>
        <dbReference type="Proteomes" id="UP000662973"/>
    </source>
</evidence>
<dbReference type="PANTHER" id="PTHR22942">
    <property type="entry name" value="RECA/RAD51/RADA DNA STRAND-PAIRING FAMILY MEMBER"/>
    <property type="match status" value="1"/>
</dbReference>
<dbReference type="SUPFAM" id="SSF47794">
    <property type="entry name" value="Rad51 N-terminal domain-like"/>
    <property type="match status" value="1"/>
</dbReference>
<proteinExistence type="inferred from homology"/>
<evidence type="ECO:0000256" key="7">
    <source>
        <dbReference type="ARBA" id="ARBA00023172"/>
    </source>
</evidence>